<evidence type="ECO:0000256" key="7">
    <source>
        <dbReference type="SAM" id="MobiDB-lite"/>
    </source>
</evidence>
<sequence>MKLYSPFLFALVISACNSGPSKSDDGTAPPSSPKEDVLKPEEGTKAQGLPEAVPTAPEVVGEQGKREIEPGSNDQSSATELNKPLVKKPEVKKTEVKKPEVEKPEVEKPEVVTPVVETPVVEKPEVATPVVKKPEVEPNLETRVIFAPSRDKEIEKTIIESIKAAKNEIKIAMYSFSNREIKAALKEKASDDSVKIRVLINNDTKYTLLKGKTICSICTDFENAGIEVRYNITKMHHKFAVIDNNILLSGSANWSSTTLDENDSKPYDEDFFKTRKAELVGGFSSEFTYIWNNAAHWNNELSNGTDVTFINIVETEYQPSDLVRFTSSNFKKSKTTEGRWSKVGSAVASAWLIEAIDSARSEIKIATTHYNRPDIHQAIIQAFERGVKVQLVTDGGEYAFRTSANSNVDRDLALILGDDNVRFKRNYRFHSHKIAQQMHSKYMVVDNSAVYTGSYNWSETAETGKFENLVKFTHPAIVKSYSENFNKIFNYNRGDALEEFKKDIMSQQGSDDSANWELCRFSVPFTLSSTELTQLFDLFRDSNYRCKP</sequence>
<evidence type="ECO:0000256" key="4">
    <source>
        <dbReference type="ARBA" id="ARBA00022801"/>
    </source>
</evidence>
<evidence type="ECO:0000313" key="10">
    <source>
        <dbReference type="Proteomes" id="UP000192907"/>
    </source>
</evidence>
<reference evidence="10" key="1">
    <citation type="submission" date="2017-04" db="EMBL/GenBank/DDBJ databases">
        <authorList>
            <person name="Varghese N."/>
            <person name="Submissions S."/>
        </authorList>
    </citation>
    <scope>NUCLEOTIDE SEQUENCE [LARGE SCALE GENOMIC DNA]</scope>
    <source>
        <strain evidence="10">RKEM611</strain>
    </source>
</reference>
<gene>
    <name evidence="9" type="ORF">SAMN06296036_103142</name>
</gene>
<dbReference type="RefSeq" id="WP_132316117.1">
    <property type="nucleotide sequence ID" value="NZ_FWZT01000003.1"/>
</dbReference>
<keyword evidence="6" id="KW-0443">Lipid metabolism</keyword>
<evidence type="ECO:0000313" key="9">
    <source>
        <dbReference type="EMBL" id="SMF00888.1"/>
    </source>
</evidence>
<dbReference type="InterPro" id="IPR025202">
    <property type="entry name" value="PLD-like_dom"/>
</dbReference>
<dbReference type="Proteomes" id="UP000192907">
    <property type="component" value="Unassembled WGS sequence"/>
</dbReference>
<comment type="similarity">
    <text evidence="2">Belongs to the phospholipase D family.</text>
</comment>
<organism evidence="9 10">
    <name type="scientific">Pseudobacteriovorax antillogorgiicola</name>
    <dbReference type="NCBI Taxonomy" id="1513793"/>
    <lineage>
        <taxon>Bacteria</taxon>
        <taxon>Pseudomonadati</taxon>
        <taxon>Bdellovibrionota</taxon>
        <taxon>Oligoflexia</taxon>
        <taxon>Oligoflexales</taxon>
        <taxon>Pseudobacteriovoracaceae</taxon>
        <taxon>Pseudobacteriovorax</taxon>
    </lineage>
</organism>
<evidence type="ECO:0000256" key="2">
    <source>
        <dbReference type="ARBA" id="ARBA00008664"/>
    </source>
</evidence>
<dbReference type="Gene3D" id="3.30.870.10">
    <property type="entry name" value="Endonuclease Chain A"/>
    <property type="match status" value="2"/>
</dbReference>
<accession>A0A1Y6BBD2</accession>
<dbReference type="GO" id="GO:0016042">
    <property type="term" value="P:lipid catabolic process"/>
    <property type="evidence" value="ECO:0007669"/>
    <property type="project" value="UniProtKB-KW"/>
</dbReference>
<evidence type="ECO:0000259" key="8">
    <source>
        <dbReference type="PROSITE" id="PS50035"/>
    </source>
</evidence>
<dbReference type="GO" id="GO:0016891">
    <property type="term" value="F:RNA endonuclease activity producing 5'-phosphomonoesters, hydrolytic mechanism"/>
    <property type="evidence" value="ECO:0007669"/>
    <property type="project" value="TreeGrafter"/>
</dbReference>
<feature type="compositionally biased region" description="Basic and acidic residues" evidence="7">
    <location>
        <begin position="33"/>
        <end position="44"/>
    </location>
</feature>
<dbReference type="GO" id="GO:0006793">
    <property type="term" value="P:phosphorus metabolic process"/>
    <property type="evidence" value="ECO:0007669"/>
    <property type="project" value="UniProtKB-ARBA"/>
</dbReference>
<dbReference type="PANTHER" id="PTHR43856:SF1">
    <property type="entry name" value="MITOCHONDRIAL CARDIOLIPIN HYDROLASE"/>
    <property type="match status" value="1"/>
</dbReference>
<dbReference type="EMBL" id="FWZT01000003">
    <property type="protein sequence ID" value="SMF00888.1"/>
    <property type="molecule type" value="Genomic_DNA"/>
</dbReference>
<comment type="catalytic activity">
    <reaction evidence="1">
        <text>a 1,2-diacyl-sn-glycero-3-phosphocholine + H2O = a 1,2-diacyl-sn-glycero-3-phosphate + choline + H(+)</text>
        <dbReference type="Rhea" id="RHEA:14445"/>
        <dbReference type="ChEBI" id="CHEBI:15354"/>
        <dbReference type="ChEBI" id="CHEBI:15377"/>
        <dbReference type="ChEBI" id="CHEBI:15378"/>
        <dbReference type="ChEBI" id="CHEBI:57643"/>
        <dbReference type="ChEBI" id="CHEBI:58608"/>
        <dbReference type="EC" id="3.1.4.4"/>
    </reaction>
</comment>
<evidence type="ECO:0000256" key="5">
    <source>
        <dbReference type="ARBA" id="ARBA00022963"/>
    </source>
</evidence>
<dbReference type="AlphaFoldDB" id="A0A1Y6BBD2"/>
<keyword evidence="10" id="KW-1185">Reference proteome</keyword>
<name>A0A1Y6BBD2_9BACT</name>
<keyword evidence="5" id="KW-0442">Lipid degradation</keyword>
<dbReference type="InterPro" id="IPR051406">
    <property type="entry name" value="PLD_domain"/>
</dbReference>
<dbReference type="CDD" id="cd09116">
    <property type="entry name" value="PLDc_Nuc_like"/>
    <property type="match status" value="1"/>
</dbReference>
<feature type="compositionally biased region" description="Basic and acidic residues" evidence="7">
    <location>
        <begin position="87"/>
        <end position="103"/>
    </location>
</feature>
<keyword evidence="4" id="KW-0378">Hydrolase</keyword>
<dbReference type="PROSITE" id="PS50035">
    <property type="entry name" value="PLD"/>
    <property type="match status" value="2"/>
</dbReference>
<dbReference type="OrthoDB" id="5294698at2"/>
<dbReference type="Pfam" id="PF13091">
    <property type="entry name" value="PLDc_2"/>
    <property type="match status" value="2"/>
</dbReference>
<dbReference type="PANTHER" id="PTHR43856">
    <property type="entry name" value="CARDIOLIPIN HYDROLASE"/>
    <property type="match status" value="1"/>
</dbReference>
<dbReference type="EC" id="3.1.4.4" evidence="3"/>
<dbReference type="InterPro" id="IPR001736">
    <property type="entry name" value="PLipase_D/transphosphatidylase"/>
</dbReference>
<dbReference type="PROSITE" id="PS51257">
    <property type="entry name" value="PROKAR_LIPOPROTEIN"/>
    <property type="match status" value="1"/>
</dbReference>
<dbReference type="GO" id="GO:0004630">
    <property type="term" value="F:phospholipase D activity"/>
    <property type="evidence" value="ECO:0007669"/>
    <property type="project" value="UniProtKB-EC"/>
</dbReference>
<dbReference type="SMART" id="SM00155">
    <property type="entry name" value="PLDc"/>
    <property type="match status" value="2"/>
</dbReference>
<evidence type="ECO:0000256" key="3">
    <source>
        <dbReference type="ARBA" id="ARBA00012027"/>
    </source>
</evidence>
<evidence type="ECO:0000256" key="6">
    <source>
        <dbReference type="ARBA" id="ARBA00023098"/>
    </source>
</evidence>
<protein>
    <recommendedName>
        <fullName evidence="3">phospholipase D</fullName>
        <ecNumber evidence="3">3.1.4.4</ecNumber>
    </recommendedName>
</protein>
<proteinExistence type="inferred from homology"/>
<dbReference type="STRING" id="1513793.SAMN06296036_103142"/>
<feature type="domain" description="PLD phosphodiesterase" evidence="8">
    <location>
        <begin position="231"/>
        <end position="258"/>
    </location>
</feature>
<feature type="domain" description="PLD phosphodiesterase" evidence="8">
    <location>
        <begin position="434"/>
        <end position="461"/>
    </location>
</feature>
<dbReference type="SUPFAM" id="SSF56024">
    <property type="entry name" value="Phospholipase D/nuclease"/>
    <property type="match status" value="2"/>
</dbReference>
<evidence type="ECO:0000256" key="1">
    <source>
        <dbReference type="ARBA" id="ARBA00000798"/>
    </source>
</evidence>
<feature type="region of interest" description="Disordered" evidence="7">
    <location>
        <begin position="16"/>
        <end position="103"/>
    </location>
</feature>